<evidence type="ECO:0000313" key="2">
    <source>
        <dbReference type="Proteomes" id="UP000298246"/>
    </source>
</evidence>
<comment type="caution">
    <text evidence="1">The sequence shown here is derived from an EMBL/GenBank/DDBJ whole genome shotgun (WGS) entry which is preliminary data.</text>
</comment>
<evidence type="ECO:0000313" key="1">
    <source>
        <dbReference type="EMBL" id="TFE83216.1"/>
    </source>
</evidence>
<reference evidence="1 2" key="1">
    <citation type="submission" date="2017-03" db="EMBL/GenBank/DDBJ databases">
        <title>Isolation of Levoglucosan Utilizing Bacteria.</title>
        <authorList>
            <person name="Arya A.S."/>
        </authorList>
    </citation>
    <scope>NUCLEOTIDE SEQUENCE [LARGE SCALE GENOMIC DNA]</scope>
    <source>
        <strain evidence="1 2">MEC069</strain>
    </source>
</reference>
<dbReference type="EMBL" id="MYFO01000054">
    <property type="protein sequence ID" value="TFE83216.1"/>
    <property type="molecule type" value="Genomic_DNA"/>
</dbReference>
<gene>
    <name evidence="1" type="ORF">B5M42_23505</name>
</gene>
<sequence>MHLALAAYLHEDLDFEHVSDYREDIDELDFSLDEGTQRDFCVDIVMTTIVQLTELLTALAPHCSEFYSLRYGNAMGRLRASFESCIILLRNGYYIESVPILRLILEQIAWAYAILGKERQEIEQMKVTKQIAHLNDLIPDSNKLNGPYSQQAHLDPQTIGSYTEIDEELGRVGYRYRSGSRSKEKYYDLFVLAQLYIRSLYKFAERQKVLDLDTELQTPDKQLVFSVRERLAGAEQGLVIAWNHLCKIDGKDYDATLPKLSIVESALL</sequence>
<keyword evidence="2" id="KW-1185">Reference proteome</keyword>
<organism evidence="1 2">
    <name type="scientific">Paenibacillus athensensis</name>
    <dbReference type="NCBI Taxonomy" id="1967502"/>
    <lineage>
        <taxon>Bacteria</taxon>
        <taxon>Bacillati</taxon>
        <taxon>Bacillota</taxon>
        <taxon>Bacilli</taxon>
        <taxon>Bacillales</taxon>
        <taxon>Paenibacillaceae</taxon>
        <taxon>Paenibacillus</taxon>
    </lineage>
</organism>
<proteinExistence type="predicted"/>
<dbReference type="Proteomes" id="UP000298246">
    <property type="component" value="Unassembled WGS sequence"/>
</dbReference>
<dbReference type="AlphaFoldDB" id="A0A4Y8PS44"/>
<name>A0A4Y8PS44_9BACL</name>
<protein>
    <submittedName>
        <fullName evidence="1">Uncharacterized protein</fullName>
    </submittedName>
</protein>
<accession>A0A4Y8PS44</accession>